<accession>A0A2M4C6B9</accession>
<protein>
    <submittedName>
        <fullName evidence="2">Putative secreted protein</fullName>
    </submittedName>
</protein>
<proteinExistence type="predicted"/>
<feature type="region of interest" description="Disordered" evidence="1">
    <location>
        <begin position="92"/>
        <end position="152"/>
    </location>
</feature>
<evidence type="ECO:0000256" key="1">
    <source>
        <dbReference type="SAM" id="MobiDB-lite"/>
    </source>
</evidence>
<name>A0A2M4C6B9_9DIPT</name>
<feature type="compositionally biased region" description="Low complexity" evidence="1">
    <location>
        <begin position="116"/>
        <end position="126"/>
    </location>
</feature>
<dbReference type="EMBL" id="GGFJ01011712">
    <property type="protein sequence ID" value="MBW60853.1"/>
    <property type="molecule type" value="Transcribed_RNA"/>
</dbReference>
<feature type="compositionally biased region" description="Polar residues" evidence="1">
    <location>
        <begin position="127"/>
        <end position="136"/>
    </location>
</feature>
<reference evidence="2" key="1">
    <citation type="submission" date="2018-01" db="EMBL/GenBank/DDBJ databases">
        <title>An insight into the sialome of Amazonian anophelines.</title>
        <authorList>
            <person name="Ribeiro J.M."/>
            <person name="Scarpassa V."/>
            <person name="Calvo E."/>
        </authorList>
    </citation>
    <scope>NUCLEOTIDE SEQUENCE</scope>
    <source>
        <tissue evidence="2">Salivary glands</tissue>
    </source>
</reference>
<evidence type="ECO:0000313" key="2">
    <source>
        <dbReference type="EMBL" id="MBW60853.1"/>
    </source>
</evidence>
<dbReference type="AlphaFoldDB" id="A0A2M4C6B9"/>
<sequence>MRVAFEWCPIWQSLLAAPGCCRFHLLHYPTYIHTNIHTHESHQYGHVVHVYGREPYAHHHARIRISSLEGLFSSVRWNGTFEWRFAGKTRTHNPHTHIHTSTEKVGKCTQTRIHTHSSSSSSSTSSGDTFSVQQCHSELPEPRDYVGLPSKM</sequence>
<organism evidence="2">
    <name type="scientific">Anopheles marajoara</name>
    <dbReference type="NCBI Taxonomy" id="58244"/>
    <lineage>
        <taxon>Eukaryota</taxon>
        <taxon>Metazoa</taxon>
        <taxon>Ecdysozoa</taxon>
        <taxon>Arthropoda</taxon>
        <taxon>Hexapoda</taxon>
        <taxon>Insecta</taxon>
        <taxon>Pterygota</taxon>
        <taxon>Neoptera</taxon>
        <taxon>Endopterygota</taxon>
        <taxon>Diptera</taxon>
        <taxon>Nematocera</taxon>
        <taxon>Culicoidea</taxon>
        <taxon>Culicidae</taxon>
        <taxon>Anophelinae</taxon>
        <taxon>Anopheles</taxon>
    </lineage>
</organism>